<dbReference type="Pfam" id="PF05015">
    <property type="entry name" value="HigB-like_toxin"/>
    <property type="match status" value="1"/>
</dbReference>
<organism evidence="1 2">
    <name type="scientific">Halomonas eurihalina</name>
    <dbReference type="NCBI Taxonomy" id="42566"/>
    <lineage>
        <taxon>Bacteria</taxon>
        <taxon>Pseudomonadati</taxon>
        <taxon>Pseudomonadota</taxon>
        <taxon>Gammaproteobacteria</taxon>
        <taxon>Oceanospirillales</taxon>
        <taxon>Halomonadaceae</taxon>
        <taxon>Halomonas</taxon>
    </lineage>
</organism>
<evidence type="ECO:0000313" key="1">
    <source>
        <dbReference type="EMBL" id="TZG31671.1"/>
    </source>
</evidence>
<dbReference type="EMBL" id="VTPU01000024">
    <property type="protein sequence ID" value="TZG31671.1"/>
    <property type="molecule type" value="Genomic_DNA"/>
</dbReference>
<gene>
    <name evidence="1" type="ORF">FZZ93_16945</name>
</gene>
<keyword evidence="2" id="KW-1185">Reference proteome</keyword>
<evidence type="ECO:0000313" key="2">
    <source>
        <dbReference type="Proteomes" id="UP000324260"/>
    </source>
</evidence>
<dbReference type="AlphaFoldDB" id="A0A5D9CNH6"/>
<dbReference type="PANTHER" id="PTHR40266">
    <property type="entry name" value="TOXIN HIGB-1"/>
    <property type="match status" value="1"/>
</dbReference>
<dbReference type="InterPro" id="IPR035093">
    <property type="entry name" value="RelE/ParE_toxin_dom_sf"/>
</dbReference>
<dbReference type="InterPro" id="IPR007711">
    <property type="entry name" value="HigB-1"/>
</dbReference>
<dbReference type="Gene3D" id="3.30.2310.20">
    <property type="entry name" value="RelE-like"/>
    <property type="match status" value="1"/>
</dbReference>
<comment type="caution">
    <text evidence="1">The sequence shown here is derived from an EMBL/GenBank/DDBJ whole genome shotgun (WGS) entry which is preliminary data.</text>
</comment>
<name>A0A5D9CNH6_HALER</name>
<dbReference type="RefSeq" id="WP_149323477.1">
    <property type="nucleotide sequence ID" value="NZ_JARWAH010000001.1"/>
</dbReference>
<accession>A0A5D9CNH6</accession>
<sequence length="96" mass="11037">MIGSFRDSWLETFFVDGTGHKKIPGTIETALMRKLDIIDAATDIGDLRVPPGNRLEYLEGKLAGKCAIRVNRQYRLIFEWNGEKAHDLYLDPHTYR</sequence>
<dbReference type="OrthoDB" id="9801102at2"/>
<reference evidence="1 2" key="1">
    <citation type="submission" date="2019-08" db="EMBL/GenBank/DDBJ databases">
        <title>Draft Genome Sequence of Halomonas eurihalina Isolated from Preserved Hide-surface.</title>
        <authorList>
            <person name="Hussain S.A."/>
            <person name="Xu A."/>
            <person name="Sarker M."/>
            <person name="Sommers C."/>
        </authorList>
    </citation>
    <scope>NUCLEOTIDE SEQUENCE [LARGE SCALE GENOMIC DNA]</scope>
    <source>
        <strain evidence="1 2">MS1</strain>
    </source>
</reference>
<dbReference type="SUPFAM" id="SSF143011">
    <property type="entry name" value="RelE-like"/>
    <property type="match status" value="1"/>
</dbReference>
<dbReference type="Proteomes" id="UP000324260">
    <property type="component" value="Unassembled WGS sequence"/>
</dbReference>
<protein>
    <submittedName>
        <fullName evidence="1">Type II toxin-antitoxin system RelE/ParE family toxin</fullName>
    </submittedName>
</protein>
<proteinExistence type="predicted"/>
<dbReference type="PANTHER" id="PTHR40266:SF2">
    <property type="entry name" value="TOXIN HIGB-1"/>
    <property type="match status" value="1"/>
</dbReference>